<evidence type="ECO:0000313" key="1">
    <source>
        <dbReference type="EMBL" id="TWT96976.1"/>
    </source>
</evidence>
<sequence length="156" mass="17508">MTLTIAVILVLTPFVLVAMLIDDWSRDLNTNTAATAPAAKDKRLRPVEATTTLQAADTTIDRFLDAHANWRRADEKPLPDDSPIRKIADGQFTVRHLVRSTSLWKFKDDVWVVIEDRGDGVLRLHGDSRSRLGKGDLGQNPRNLGELFGFLRDAFE</sequence>
<dbReference type="AlphaFoldDB" id="A0A5C6AC33"/>
<dbReference type="EMBL" id="SJPR01000003">
    <property type="protein sequence ID" value="TWT96976.1"/>
    <property type="molecule type" value="Genomic_DNA"/>
</dbReference>
<gene>
    <name evidence="1" type="ORF">Pla108_27530</name>
</gene>
<accession>A0A5C6AC33</accession>
<dbReference type="Proteomes" id="UP000317421">
    <property type="component" value="Unassembled WGS sequence"/>
</dbReference>
<name>A0A5C6AC33_9BACT</name>
<dbReference type="Pfam" id="PF07386">
    <property type="entry name" value="DUF1499"/>
    <property type="match status" value="1"/>
</dbReference>
<organism evidence="1 2">
    <name type="scientific">Botrimarina colliarenosi</name>
    <dbReference type="NCBI Taxonomy" id="2528001"/>
    <lineage>
        <taxon>Bacteria</taxon>
        <taxon>Pseudomonadati</taxon>
        <taxon>Planctomycetota</taxon>
        <taxon>Planctomycetia</taxon>
        <taxon>Pirellulales</taxon>
        <taxon>Lacipirellulaceae</taxon>
        <taxon>Botrimarina</taxon>
    </lineage>
</organism>
<reference evidence="1 2" key="1">
    <citation type="submission" date="2019-02" db="EMBL/GenBank/DDBJ databases">
        <title>Deep-cultivation of Planctomycetes and their phenomic and genomic characterization uncovers novel biology.</title>
        <authorList>
            <person name="Wiegand S."/>
            <person name="Jogler M."/>
            <person name="Boedeker C."/>
            <person name="Pinto D."/>
            <person name="Vollmers J."/>
            <person name="Rivas-Marin E."/>
            <person name="Kohn T."/>
            <person name="Peeters S.H."/>
            <person name="Heuer A."/>
            <person name="Rast P."/>
            <person name="Oberbeckmann S."/>
            <person name="Bunk B."/>
            <person name="Jeske O."/>
            <person name="Meyerdierks A."/>
            <person name="Storesund J.E."/>
            <person name="Kallscheuer N."/>
            <person name="Luecker S."/>
            <person name="Lage O.M."/>
            <person name="Pohl T."/>
            <person name="Merkel B.J."/>
            <person name="Hornburger P."/>
            <person name="Mueller R.-W."/>
            <person name="Bruemmer F."/>
            <person name="Labrenz M."/>
            <person name="Spormann A.M."/>
            <person name="Op Den Camp H."/>
            <person name="Overmann J."/>
            <person name="Amann R."/>
            <person name="Jetten M.S.M."/>
            <person name="Mascher T."/>
            <person name="Medema M.H."/>
            <person name="Devos D.P."/>
            <person name="Kaster A.-K."/>
            <person name="Ovreas L."/>
            <person name="Rohde M."/>
            <person name="Galperin M.Y."/>
            <person name="Jogler C."/>
        </authorList>
    </citation>
    <scope>NUCLEOTIDE SEQUENCE [LARGE SCALE GENOMIC DNA]</scope>
    <source>
        <strain evidence="1 2">Pla108</strain>
    </source>
</reference>
<protein>
    <recommendedName>
        <fullName evidence="3">DUF1499 domain-containing protein</fullName>
    </recommendedName>
</protein>
<evidence type="ECO:0000313" key="2">
    <source>
        <dbReference type="Proteomes" id="UP000317421"/>
    </source>
</evidence>
<dbReference type="InterPro" id="IPR010865">
    <property type="entry name" value="DUF1499"/>
</dbReference>
<proteinExistence type="predicted"/>
<comment type="caution">
    <text evidence="1">The sequence shown here is derived from an EMBL/GenBank/DDBJ whole genome shotgun (WGS) entry which is preliminary data.</text>
</comment>
<evidence type="ECO:0008006" key="3">
    <source>
        <dbReference type="Google" id="ProtNLM"/>
    </source>
</evidence>
<keyword evidence="2" id="KW-1185">Reference proteome</keyword>